<dbReference type="EMBL" id="NMUH01000240">
    <property type="protein sequence ID" value="MQL75192.1"/>
    <property type="molecule type" value="Genomic_DNA"/>
</dbReference>
<dbReference type="AlphaFoldDB" id="A0A843TRL7"/>
<reference evidence="2" key="1">
    <citation type="submission" date="2017-07" db="EMBL/GenBank/DDBJ databases">
        <title>Taro Niue Genome Assembly and Annotation.</title>
        <authorList>
            <person name="Atibalentja N."/>
            <person name="Keating K."/>
            <person name="Fields C.J."/>
        </authorList>
    </citation>
    <scope>NUCLEOTIDE SEQUENCE</scope>
    <source>
        <strain evidence="2">Niue_2</strain>
        <tissue evidence="2">Leaf</tissue>
    </source>
</reference>
<accession>A0A843TRL7</accession>
<sequence length="107" mass="11877">MYKDRASLKLEIGPLDRKRINDTLDKHLEKFSPSTSKGMNGKDKDRFSIPSASTGKQPDQRPLSKNKCSDVTYNARRSCAAATDQLWGQGMRAESATVNDSVPEECV</sequence>
<dbReference type="Proteomes" id="UP000652761">
    <property type="component" value="Unassembled WGS sequence"/>
</dbReference>
<evidence type="ECO:0000256" key="1">
    <source>
        <dbReference type="SAM" id="MobiDB-lite"/>
    </source>
</evidence>
<proteinExistence type="predicted"/>
<evidence type="ECO:0000313" key="2">
    <source>
        <dbReference type="EMBL" id="MQL75192.1"/>
    </source>
</evidence>
<name>A0A843TRL7_COLES</name>
<gene>
    <name evidence="2" type="ORF">Taro_007570</name>
</gene>
<organism evidence="2 3">
    <name type="scientific">Colocasia esculenta</name>
    <name type="common">Wild taro</name>
    <name type="synonym">Arum esculentum</name>
    <dbReference type="NCBI Taxonomy" id="4460"/>
    <lineage>
        <taxon>Eukaryota</taxon>
        <taxon>Viridiplantae</taxon>
        <taxon>Streptophyta</taxon>
        <taxon>Embryophyta</taxon>
        <taxon>Tracheophyta</taxon>
        <taxon>Spermatophyta</taxon>
        <taxon>Magnoliopsida</taxon>
        <taxon>Liliopsida</taxon>
        <taxon>Araceae</taxon>
        <taxon>Aroideae</taxon>
        <taxon>Colocasieae</taxon>
        <taxon>Colocasia</taxon>
    </lineage>
</organism>
<dbReference type="OrthoDB" id="1711911at2759"/>
<comment type="caution">
    <text evidence="2">The sequence shown here is derived from an EMBL/GenBank/DDBJ whole genome shotgun (WGS) entry which is preliminary data.</text>
</comment>
<keyword evidence="3" id="KW-1185">Reference proteome</keyword>
<feature type="region of interest" description="Disordered" evidence="1">
    <location>
        <begin position="24"/>
        <end position="68"/>
    </location>
</feature>
<evidence type="ECO:0000313" key="3">
    <source>
        <dbReference type="Proteomes" id="UP000652761"/>
    </source>
</evidence>
<protein>
    <submittedName>
        <fullName evidence="2">Uncharacterized protein</fullName>
    </submittedName>
</protein>